<dbReference type="Pfam" id="PF16110">
    <property type="entry name" value="DUF4828"/>
    <property type="match status" value="1"/>
</dbReference>
<comment type="caution">
    <text evidence="1">The sequence shown here is derived from an EMBL/GenBank/DDBJ whole genome shotgun (WGS) entry which is preliminary data.</text>
</comment>
<organism evidence="1 2">
    <name type="scientific">Pediococcus acidilactici DSM 20284</name>
    <dbReference type="NCBI Taxonomy" id="862514"/>
    <lineage>
        <taxon>Bacteria</taxon>
        <taxon>Bacillati</taxon>
        <taxon>Bacillota</taxon>
        <taxon>Bacilli</taxon>
        <taxon>Lactobacillales</taxon>
        <taxon>Lactobacillaceae</taxon>
        <taxon>Pediococcus</taxon>
        <taxon>Pediococcus acidilactici group</taxon>
    </lineage>
</organism>
<dbReference type="AlphaFoldDB" id="E0NHL1"/>
<dbReference type="InterPro" id="IPR032254">
    <property type="entry name" value="DUF4828"/>
</dbReference>
<reference evidence="1" key="1">
    <citation type="submission" date="2010-07" db="EMBL/GenBank/DDBJ databases">
        <authorList>
            <person name="Muzny D."/>
            <person name="Qin X."/>
            <person name="Deng J."/>
            <person name="Jiang H."/>
            <person name="Liu Y."/>
            <person name="Qu J."/>
            <person name="Song X.-Z."/>
            <person name="Zhang L."/>
            <person name="Thornton R."/>
            <person name="Coyle M."/>
            <person name="Francisco L."/>
            <person name="Jackson L."/>
            <person name="Javaid M."/>
            <person name="Korchina V."/>
            <person name="Kovar C."/>
            <person name="Mata R."/>
            <person name="Mathew T."/>
            <person name="Ngo R."/>
            <person name="Nguyen L."/>
            <person name="Nguyen N."/>
            <person name="Okwuonu G."/>
            <person name="Ongeri F."/>
            <person name="Pham C."/>
            <person name="Simmons D."/>
            <person name="Wilczek-Boney K."/>
            <person name="Hale W."/>
            <person name="Jakkamsetti A."/>
            <person name="Pham P."/>
            <person name="Ruth R."/>
            <person name="San Lucas F."/>
            <person name="Warren J."/>
            <person name="Zhang J."/>
            <person name="Zhao Z."/>
            <person name="Zhou C."/>
            <person name="Zhu D."/>
            <person name="Lee S."/>
            <person name="Bess C."/>
            <person name="Blankenburg K."/>
            <person name="Forbes L."/>
            <person name="Fu Q."/>
            <person name="Gubbala S."/>
            <person name="Hirani K."/>
            <person name="Jayaseelan J.C."/>
            <person name="Lara F."/>
            <person name="Munidasa M."/>
            <person name="Palculict T."/>
            <person name="Patil S."/>
            <person name="Pu L.-L."/>
            <person name="Saada N."/>
            <person name="Tang L."/>
            <person name="Weissenberger G."/>
            <person name="Zhu Y."/>
            <person name="Hemphill L."/>
            <person name="Shang Y."/>
            <person name="Youmans B."/>
            <person name="Ayvaz T."/>
            <person name="Ross M."/>
            <person name="Santibanez J."/>
            <person name="Aqrawi P."/>
            <person name="Gross S."/>
            <person name="Joshi V."/>
            <person name="Fowler G."/>
            <person name="Nazareth L."/>
            <person name="Reid J."/>
            <person name="Worley K."/>
            <person name="Petrosino J."/>
            <person name="Highlander S."/>
            <person name="Gibbs R."/>
        </authorList>
    </citation>
    <scope>NUCLEOTIDE SEQUENCE [LARGE SCALE GENOMIC DNA]</scope>
    <source>
        <strain evidence="1">DSM 20284</strain>
    </source>
</reference>
<protein>
    <recommendedName>
        <fullName evidence="3">DUF4828 domain-containing protein</fullName>
    </recommendedName>
</protein>
<accession>E0NHL1</accession>
<dbReference type="Proteomes" id="UP000004470">
    <property type="component" value="Unassembled WGS sequence"/>
</dbReference>
<evidence type="ECO:0008006" key="3">
    <source>
        <dbReference type="Google" id="ProtNLM"/>
    </source>
</evidence>
<sequence length="136" mass="16153">MDNKEKEYGRMNWQKTALGDLFSLIRFDSKKTDKTEETVSPFFFAGTWLYHEPNTNREHELKILPNYDVYLDGKLLKTVVEDLDSYRITFIDRFGYHLVVKANEYRPISVYDEANNETYAIVDAEKEPENRPEKED</sequence>
<dbReference type="HOGENOM" id="CLU_164577_0_0_9"/>
<keyword evidence="2" id="KW-1185">Reference proteome</keyword>
<evidence type="ECO:0000313" key="1">
    <source>
        <dbReference type="EMBL" id="EFL95028.1"/>
    </source>
</evidence>
<gene>
    <name evidence="1" type="ORF">HMPREF0623_1534</name>
</gene>
<proteinExistence type="predicted"/>
<dbReference type="eggNOG" id="ENOG5033ARR">
    <property type="taxonomic scope" value="Bacteria"/>
</dbReference>
<evidence type="ECO:0000313" key="2">
    <source>
        <dbReference type="Proteomes" id="UP000004470"/>
    </source>
</evidence>
<name>E0NHL1_PEDAC</name>
<dbReference type="EMBL" id="AEEG01000008">
    <property type="protein sequence ID" value="EFL95028.1"/>
    <property type="molecule type" value="Genomic_DNA"/>
</dbReference>